<dbReference type="AlphaFoldDB" id="A0A2H1X0V8"/>
<dbReference type="EMBL" id="ODYU01012534">
    <property type="protein sequence ID" value="SOQ58902.1"/>
    <property type="molecule type" value="Genomic_DNA"/>
</dbReference>
<keyword evidence="2" id="KW-0812">Transmembrane</keyword>
<keyword evidence="2" id="KW-1133">Transmembrane helix</keyword>
<accession>A0A2H1X0V8</accession>
<proteinExistence type="predicted"/>
<gene>
    <name evidence="3" type="ORF">SFRICE_016681</name>
</gene>
<evidence type="ECO:0000256" key="1">
    <source>
        <dbReference type="SAM" id="MobiDB-lite"/>
    </source>
</evidence>
<reference evidence="3" key="1">
    <citation type="submission" date="2016-07" db="EMBL/GenBank/DDBJ databases">
        <authorList>
            <person name="Bretaudeau A."/>
        </authorList>
    </citation>
    <scope>NUCLEOTIDE SEQUENCE</scope>
    <source>
        <strain evidence="3">Rice</strain>
        <tissue evidence="3">Whole body</tissue>
    </source>
</reference>
<dbReference type="PANTHER" id="PTHR47272">
    <property type="entry name" value="DDE_TNP_1_7 DOMAIN-CONTAINING PROTEIN"/>
    <property type="match status" value="1"/>
</dbReference>
<protein>
    <submittedName>
        <fullName evidence="3">SFRICE_016681</fullName>
    </submittedName>
</protein>
<dbReference type="PANTHER" id="PTHR47272:SF1">
    <property type="entry name" value="PIGGYBAC TRANSPOSABLE ELEMENT-DERIVED PROTEIN 3-LIKE"/>
    <property type="match status" value="1"/>
</dbReference>
<evidence type="ECO:0000313" key="3">
    <source>
        <dbReference type="EMBL" id="SOQ58902.1"/>
    </source>
</evidence>
<feature type="region of interest" description="Disordered" evidence="1">
    <location>
        <begin position="143"/>
        <end position="176"/>
    </location>
</feature>
<organism evidence="3">
    <name type="scientific">Spodoptera frugiperda</name>
    <name type="common">Fall armyworm</name>
    <dbReference type="NCBI Taxonomy" id="7108"/>
    <lineage>
        <taxon>Eukaryota</taxon>
        <taxon>Metazoa</taxon>
        <taxon>Ecdysozoa</taxon>
        <taxon>Arthropoda</taxon>
        <taxon>Hexapoda</taxon>
        <taxon>Insecta</taxon>
        <taxon>Pterygota</taxon>
        <taxon>Neoptera</taxon>
        <taxon>Endopterygota</taxon>
        <taxon>Lepidoptera</taxon>
        <taxon>Glossata</taxon>
        <taxon>Ditrysia</taxon>
        <taxon>Noctuoidea</taxon>
        <taxon>Noctuidae</taxon>
        <taxon>Amphipyrinae</taxon>
        <taxon>Spodoptera</taxon>
    </lineage>
</organism>
<evidence type="ECO:0000256" key="2">
    <source>
        <dbReference type="SAM" id="Phobius"/>
    </source>
</evidence>
<name>A0A2H1X0V8_SPOFR</name>
<keyword evidence="2" id="KW-0472">Membrane</keyword>
<sequence length="192" mass="22302">MKQFVLVKQYNDMLIALDRTKMRTRRWYLSIFSQLLVICVNNAWLMYRRDNFRKVDKTTIKDLNPDEKNKKPKRPRPVDDIKYDNIDHFLEHGTEYGRCAYCKKGFTTVFCLKCKQGPKSKDNYNVHELVGLCADGTPGVLSANHSASRSKKPSDAISTRRVCPRSPYSRQNDGNDFISTLQFGSQRRGRVL</sequence>
<feature type="transmembrane region" description="Helical" evidence="2">
    <location>
        <begin position="27"/>
        <end position="47"/>
    </location>
</feature>